<keyword evidence="2" id="KW-1185">Reference proteome</keyword>
<gene>
    <name evidence="1" type="ORF">F4821DRAFT_235171</name>
</gene>
<reference evidence="1 2" key="1">
    <citation type="journal article" date="2022" name="New Phytol.">
        <title>Ecological generalism drives hyperdiversity of secondary metabolite gene clusters in xylarialean endophytes.</title>
        <authorList>
            <person name="Franco M.E.E."/>
            <person name="Wisecaver J.H."/>
            <person name="Arnold A.E."/>
            <person name="Ju Y.M."/>
            <person name="Slot J.C."/>
            <person name="Ahrendt S."/>
            <person name="Moore L.P."/>
            <person name="Eastman K.E."/>
            <person name="Scott K."/>
            <person name="Konkel Z."/>
            <person name="Mondo S.J."/>
            <person name="Kuo A."/>
            <person name="Hayes R.D."/>
            <person name="Haridas S."/>
            <person name="Andreopoulos B."/>
            <person name="Riley R."/>
            <person name="LaButti K."/>
            <person name="Pangilinan J."/>
            <person name="Lipzen A."/>
            <person name="Amirebrahimi M."/>
            <person name="Yan J."/>
            <person name="Adam C."/>
            <person name="Keymanesh K."/>
            <person name="Ng V."/>
            <person name="Louie K."/>
            <person name="Northen T."/>
            <person name="Drula E."/>
            <person name="Henrissat B."/>
            <person name="Hsieh H.M."/>
            <person name="Youens-Clark K."/>
            <person name="Lutzoni F."/>
            <person name="Miadlikowska J."/>
            <person name="Eastwood D.C."/>
            <person name="Hamelin R.C."/>
            <person name="Grigoriev I.V."/>
            <person name="U'Ren J.M."/>
        </authorList>
    </citation>
    <scope>NUCLEOTIDE SEQUENCE [LARGE SCALE GENOMIC DNA]</scope>
    <source>
        <strain evidence="1 2">ER1909</strain>
    </source>
</reference>
<accession>A0ACC0D547</accession>
<evidence type="ECO:0000313" key="2">
    <source>
        <dbReference type="Proteomes" id="UP001497680"/>
    </source>
</evidence>
<proteinExistence type="predicted"/>
<name>A0ACC0D547_9PEZI</name>
<comment type="caution">
    <text evidence="1">The sequence shown here is derived from an EMBL/GenBank/DDBJ whole genome shotgun (WGS) entry which is preliminary data.</text>
</comment>
<dbReference type="Proteomes" id="UP001497680">
    <property type="component" value="Unassembled WGS sequence"/>
</dbReference>
<organism evidence="1 2">
    <name type="scientific">Hypoxylon rubiginosum</name>
    <dbReference type="NCBI Taxonomy" id="110542"/>
    <lineage>
        <taxon>Eukaryota</taxon>
        <taxon>Fungi</taxon>
        <taxon>Dikarya</taxon>
        <taxon>Ascomycota</taxon>
        <taxon>Pezizomycotina</taxon>
        <taxon>Sordariomycetes</taxon>
        <taxon>Xylariomycetidae</taxon>
        <taxon>Xylariales</taxon>
        <taxon>Hypoxylaceae</taxon>
        <taxon>Hypoxylon</taxon>
    </lineage>
</organism>
<dbReference type="EMBL" id="MU394305">
    <property type="protein sequence ID" value="KAI6087768.1"/>
    <property type="molecule type" value="Genomic_DNA"/>
</dbReference>
<sequence length="410" mass="42330">MRQALGVLFGLVAPALAGLAGLAGILNLQDTDVIPGKYIISLIPGADSAQHLSWVRDVHRRSLERRGNIGSTAGLEKTYGFGDFSAYAGEFDVETILQILSSENVLHVEADRAAYLTSVTQQTNAPWGLEALSSQTQVSDGHTRGHTYRYDSSGGEGTYAYVLDSGVLTNNTEFGGRAIKGYNAWDGTESFDDHFGHGTHVAGTIASNSYGVAKKATVVDVKVVRSYGYSTVAHVLDGINWVVNNATGTPGRAAKSVINMSLAFTASSTLNAAVDAAATMGILSVVGAGNDNADASTRSPASAPSALAVGAVTWNRTRADFSNYGPCVSVFAPGVDVASLWNAEGVESVNSGTSMSSPHVAGLALYLKGLESGLDSPADTIARVKQLAIAGVVADAGAGSPNLLAYNGVP</sequence>
<evidence type="ECO:0000313" key="1">
    <source>
        <dbReference type="EMBL" id="KAI6087768.1"/>
    </source>
</evidence>
<protein>
    <submittedName>
        <fullName evidence="1">Subtilisin-like serine protease pepD</fullName>
    </submittedName>
</protein>